<dbReference type="OrthoDB" id="5318537at2"/>
<reference evidence="1 2" key="1">
    <citation type="submission" date="2010-12" db="EMBL/GenBank/DDBJ databases">
        <title>Complete sequence of Desulfurispirillum indicum S5.</title>
        <authorList>
            <consortium name="US DOE Joint Genome Institute"/>
            <person name="Lucas S."/>
            <person name="Copeland A."/>
            <person name="Lapidus A."/>
            <person name="Cheng J.-F."/>
            <person name="Goodwin L."/>
            <person name="Pitluck S."/>
            <person name="Chertkov O."/>
            <person name="Held B."/>
            <person name="Detter J.C."/>
            <person name="Han C."/>
            <person name="Tapia R."/>
            <person name="Land M."/>
            <person name="Hauser L."/>
            <person name="Kyrpides N."/>
            <person name="Ivanova N."/>
            <person name="Mikhailova N."/>
            <person name="Haggblom M."/>
            <person name="Rauschenbach I."/>
            <person name="Bini E."/>
            <person name="Woyke T."/>
        </authorList>
    </citation>
    <scope>NUCLEOTIDE SEQUENCE [LARGE SCALE GENOMIC DNA]</scope>
    <source>
        <strain evidence="2">ATCC BAA-1389 / DSM 22839 / S5</strain>
    </source>
</reference>
<sequence length="604" mass="66220">MKVLVFDFEYVSWNEVLEKSLLRCAESFGLTCHLERCGTTVSLYVQATQETLAEFADLLGSQVPLSLFLKSAAVREVQQLPASLSVWRSQNPPAVDMPFCPQCLEAFSDPASDAYANPFLSCEICGYARRVQQVPAALVLEGADGQLAQANRGQAVLDLVRDAVDRLLEREVMELDTLSGRYWVFLNHETAARTGEEPVLLFSEARSVDMMVFPHEGAFRAMASLEKPLVRLTLLPEYRERCAIVAYSIQCGLADDFILLLFSRELAAREIPGVFLTPAAPQCQEGVVRVRTDGVLLEPQGRPLVNTAGGMAFLESGERGLFPALQPALNPKHMYAQSAGFVAQVRDENFCRIERIQTDQRREEVSSASVHESVARENGCNPGDLLGVFVADFAQCIGRADDSGYETLWVAKGFGSTGWELVESIGQSESGARLLENYRSEYPGNWSALEGSGVLNYPVDSMVSLWNLCALVLESKGELAELAAQFAYTKAPRISYCADSLKDRTDFNPEWPLRSCMSYLLAGASVPSIAAGVMESYGEYLANLTLMFAQQEELDSIAIGGDLFTHHRFAEIFLHGVSSTLAVHGSRSLLIDGASSAYGKLFLA</sequence>
<dbReference type="eggNOG" id="COG0068">
    <property type="taxonomic scope" value="Bacteria"/>
</dbReference>
<evidence type="ECO:0000313" key="1">
    <source>
        <dbReference type="EMBL" id="ADU65823.1"/>
    </source>
</evidence>
<dbReference type="AlphaFoldDB" id="E6W3V5"/>
<dbReference type="Gene3D" id="3.90.870.50">
    <property type="match status" value="1"/>
</dbReference>
<gene>
    <name evidence="1" type="ordered locus">Selin_1088</name>
</gene>
<dbReference type="Proteomes" id="UP000002572">
    <property type="component" value="Chromosome"/>
</dbReference>
<dbReference type="STRING" id="653733.Selin_1088"/>
<protein>
    <submittedName>
        <fullName evidence="1">Uncharacterized protein</fullName>
    </submittedName>
</protein>
<dbReference type="RefSeq" id="WP_013505704.1">
    <property type="nucleotide sequence ID" value="NC_014836.1"/>
</dbReference>
<keyword evidence="2" id="KW-1185">Reference proteome</keyword>
<dbReference type="HOGENOM" id="CLU_031615_0_0_0"/>
<organism evidence="1 2">
    <name type="scientific">Desulfurispirillum indicum (strain ATCC BAA-1389 / DSM 22839 / S5)</name>
    <dbReference type="NCBI Taxonomy" id="653733"/>
    <lineage>
        <taxon>Bacteria</taxon>
        <taxon>Pseudomonadati</taxon>
        <taxon>Chrysiogenota</taxon>
        <taxon>Chrysiogenia</taxon>
        <taxon>Chrysiogenales</taxon>
        <taxon>Chrysiogenaceae</taxon>
        <taxon>Desulfurispirillum</taxon>
    </lineage>
</organism>
<dbReference type="InParanoid" id="E6W3V5"/>
<evidence type="ECO:0000313" key="2">
    <source>
        <dbReference type="Proteomes" id="UP000002572"/>
    </source>
</evidence>
<accession>E6W3V5</accession>
<dbReference type="EMBL" id="CP002432">
    <property type="protein sequence ID" value="ADU65823.1"/>
    <property type="molecule type" value="Genomic_DNA"/>
</dbReference>
<name>E6W3V5_DESIS</name>
<dbReference type="KEGG" id="din:Selin_1088"/>
<proteinExistence type="predicted"/>